<evidence type="ECO:0000256" key="2">
    <source>
        <dbReference type="ARBA" id="ARBA00022801"/>
    </source>
</evidence>
<organism evidence="7 8">
    <name type="scientific">Streptomyces monticola</name>
    <dbReference type="NCBI Taxonomy" id="2666263"/>
    <lineage>
        <taxon>Bacteria</taxon>
        <taxon>Bacillati</taxon>
        <taxon>Actinomycetota</taxon>
        <taxon>Actinomycetes</taxon>
        <taxon>Kitasatosporales</taxon>
        <taxon>Streptomycetaceae</taxon>
        <taxon>Streptomyces</taxon>
    </lineage>
</organism>
<evidence type="ECO:0000256" key="5">
    <source>
        <dbReference type="PROSITE-ProRule" id="PRU00560"/>
    </source>
</evidence>
<dbReference type="Gene3D" id="3.40.50.300">
    <property type="entry name" value="P-loop containing nucleotide triphosphate hydrolases"/>
    <property type="match status" value="3"/>
</dbReference>
<dbReference type="PANTHER" id="PTHR11070">
    <property type="entry name" value="UVRD / RECB / PCRA DNA HELICASE FAMILY MEMBER"/>
    <property type="match status" value="1"/>
</dbReference>
<dbReference type="InterPro" id="IPR000212">
    <property type="entry name" value="DNA_helicase_UvrD/REP"/>
</dbReference>
<keyword evidence="8" id="KW-1185">Reference proteome</keyword>
<dbReference type="InterPro" id="IPR027417">
    <property type="entry name" value="P-loop_NTPase"/>
</dbReference>
<dbReference type="RefSeq" id="WP_381839917.1">
    <property type="nucleotide sequence ID" value="NZ_JBHTCF010000028.1"/>
</dbReference>
<gene>
    <name evidence="7" type="ORF">ACFQVC_38425</name>
</gene>
<dbReference type="PROSITE" id="PS51198">
    <property type="entry name" value="UVRD_HELICASE_ATP_BIND"/>
    <property type="match status" value="1"/>
</dbReference>
<evidence type="ECO:0000313" key="8">
    <source>
        <dbReference type="Proteomes" id="UP001596523"/>
    </source>
</evidence>
<protein>
    <submittedName>
        <fullName evidence="7">HelD family protein</fullName>
    </submittedName>
</protein>
<accession>A0ABW2JX49</accession>
<dbReference type="Pfam" id="PF00580">
    <property type="entry name" value="UvrD-helicase"/>
    <property type="match status" value="1"/>
</dbReference>
<keyword evidence="2 5" id="KW-0378">Hydrolase</keyword>
<sequence>MGIRRRRHITTADRTVTALHDEILDLGDTTRTGFEDHNADAVLLAALGAARTGRMGDIVQTIQAEQDRIIRAPHRGVMVVEGGPGTGKTAVALHRAAYLLYAQRELLAKRAVLIVGPNPAFLGYIGEVLPSLGETGVLLATVGELFPGVSATGTDTPEAAAVKGRAEMAEALAAVVRDRQSVPDPVLEIDHDGYGTLYLERAMAEDARARARTTALPHNLARPYFVFHLIDALTDQLVERLGADPFGGPNLLGPDDIAQLGKEVATSPEVHAAIDSLWPALTPQGLVSELLADPDGYLPDADAKVIRRAAGAAWTEADIPLLDEAAELLGVDDSAERAAKEAERQQQIEYAQGVLDVSYASRTYEFEDKDEEDAEVLLAHDIIDAERMAERQEEADHRSAAERAAADRTWAFGHIIVDEAQELSPMAWRLLMRRIPTRSMTLVGDPAQTGDEAGCGSWETILEPYVDDRWELVRLGVNYRTPAEVMEVAASVLRAQNPGFEPPRSVRSTGVRPWVRAAGDLPKAVAEAVARELPDEGRLAVIAPRPLHEALAAVLDGVSAGGPLDLTHQVVLLDARQSKGLEFDKVLVVEPAEFKTSDLYVALTRATQGLGVLHSGMLPAGLAESGRP</sequence>
<evidence type="ECO:0000256" key="1">
    <source>
        <dbReference type="ARBA" id="ARBA00022741"/>
    </source>
</evidence>
<comment type="caution">
    <text evidence="7">The sequence shown here is derived from an EMBL/GenBank/DDBJ whole genome shotgun (WGS) entry which is preliminary data.</text>
</comment>
<dbReference type="SUPFAM" id="SSF52540">
    <property type="entry name" value="P-loop containing nucleoside triphosphate hydrolases"/>
    <property type="match status" value="1"/>
</dbReference>
<proteinExistence type="predicted"/>
<dbReference type="PANTHER" id="PTHR11070:SF45">
    <property type="entry name" value="DNA 3'-5' HELICASE"/>
    <property type="match status" value="1"/>
</dbReference>
<evidence type="ECO:0000313" key="7">
    <source>
        <dbReference type="EMBL" id="MFC7310083.1"/>
    </source>
</evidence>
<keyword evidence="1 5" id="KW-0547">Nucleotide-binding</keyword>
<dbReference type="Proteomes" id="UP001596523">
    <property type="component" value="Unassembled WGS sequence"/>
</dbReference>
<evidence type="ECO:0000259" key="6">
    <source>
        <dbReference type="PROSITE" id="PS51198"/>
    </source>
</evidence>
<dbReference type="InterPro" id="IPR014016">
    <property type="entry name" value="UvrD-like_ATP-bd"/>
</dbReference>
<dbReference type="EMBL" id="JBHTCF010000028">
    <property type="protein sequence ID" value="MFC7310083.1"/>
    <property type="molecule type" value="Genomic_DNA"/>
</dbReference>
<evidence type="ECO:0000256" key="4">
    <source>
        <dbReference type="ARBA" id="ARBA00022840"/>
    </source>
</evidence>
<feature type="domain" description="UvrD-like helicase ATP-binding" evidence="6">
    <location>
        <begin position="61"/>
        <end position="482"/>
    </location>
</feature>
<reference evidence="8" key="1">
    <citation type="journal article" date="2019" name="Int. J. Syst. Evol. Microbiol.">
        <title>The Global Catalogue of Microorganisms (GCM) 10K type strain sequencing project: providing services to taxonomists for standard genome sequencing and annotation.</title>
        <authorList>
            <consortium name="The Broad Institute Genomics Platform"/>
            <consortium name="The Broad Institute Genome Sequencing Center for Infectious Disease"/>
            <person name="Wu L."/>
            <person name="Ma J."/>
        </authorList>
    </citation>
    <scope>NUCLEOTIDE SEQUENCE [LARGE SCALE GENOMIC DNA]</scope>
    <source>
        <strain evidence="8">SYNS20</strain>
    </source>
</reference>
<feature type="binding site" evidence="5">
    <location>
        <begin position="82"/>
        <end position="89"/>
    </location>
    <ligand>
        <name>ATP</name>
        <dbReference type="ChEBI" id="CHEBI:30616"/>
    </ligand>
</feature>
<name>A0ABW2JX49_9ACTN</name>
<evidence type="ECO:0000256" key="3">
    <source>
        <dbReference type="ARBA" id="ARBA00022806"/>
    </source>
</evidence>
<keyword evidence="4 5" id="KW-0067">ATP-binding</keyword>
<keyword evidence="3 5" id="KW-0347">Helicase</keyword>